<feature type="compositionally biased region" description="Polar residues" evidence="4">
    <location>
        <begin position="371"/>
        <end position="392"/>
    </location>
</feature>
<evidence type="ECO:0000313" key="6">
    <source>
        <dbReference type="EMBL" id="KNC75055.1"/>
    </source>
</evidence>
<keyword evidence="7" id="KW-1185">Reference proteome</keyword>
<dbReference type="InterPro" id="IPR004870">
    <property type="entry name" value="Nucleoporin_Nup155"/>
</dbReference>
<proteinExistence type="predicted"/>
<dbReference type="GO" id="GO:0006405">
    <property type="term" value="P:RNA export from nucleus"/>
    <property type="evidence" value="ECO:0007669"/>
    <property type="project" value="TreeGrafter"/>
</dbReference>
<evidence type="ECO:0000256" key="1">
    <source>
        <dbReference type="ARBA" id="ARBA00004123"/>
    </source>
</evidence>
<sequence>MALFKSQSIALDAIRAWGGDEYVDGDEPFRTASGLNAIQAVADILPTLGAVSTKRAVKATDANPLFSVTDFQPFPKELLDLFKAAGGEVEQPSDLNVGLVGFLHQAYFVTDNKIVFWDLKTHQIAYYEGTHDAIIDVVCLHTATDTLGSARVHALVLYTQQEMLVLYCAFDTNGLLQVTPTPFVVPLRDIHVTKLATSACGRVFVGGEDSYVYELVFRKQGAWPGCEKAQLVPLTCSAWGKTMRALIPNALRSIVHPIVDLMVDNKRGILYTLNTIDDIEGWVFQRESGSAVTSIGRVSGVHIHHQSRNPGEDSPSEDSYIAALLSNPITRVYDSANPTPDLIAITNTGRRVYITATGEQERALVRRHTTRGTSAQAPASGHQTANQNQHTLKQADHSTYMKNDDAPPHPRAHANETAHSQGFPNMGADYTYRIVYRRLVLLSTKFVAPTPDPISVSQAVFTS</sequence>
<dbReference type="OrthoDB" id="338970at2759"/>
<dbReference type="GO" id="GO:0006606">
    <property type="term" value="P:protein import into nucleus"/>
    <property type="evidence" value="ECO:0007669"/>
    <property type="project" value="TreeGrafter"/>
</dbReference>
<organism evidence="6 7">
    <name type="scientific">Sphaeroforma arctica JP610</name>
    <dbReference type="NCBI Taxonomy" id="667725"/>
    <lineage>
        <taxon>Eukaryota</taxon>
        <taxon>Ichthyosporea</taxon>
        <taxon>Ichthyophonida</taxon>
        <taxon>Sphaeroforma</taxon>
    </lineage>
</organism>
<evidence type="ECO:0000259" key="5">
    <source>
        <dbReference type="Pfam" id="PF08801"/>
    </source>
</evidence>
<dbReference type="STRING" id="667725.A0A0L0FE77"/>
<dbReference type="RefSeq" id="XP_014148957.1">
    <property type="nucleotide sequence ID" value="XM_014293482.1"/>
</dbReference>
<feature type="region of interest" description="Disordered" evidence="4">
    <location>
        <begin position="368"/>
        <end position="423"/>
    </location>
</feature>
<reference evidence="6 7" key="1">
    <citation type="submission" date="2011-02" db="EMBL/GenBank/DDBJ databases">
        <title>The Genome Sequence of Sphaeroforma arctica JP610.</title>
        <authorList>
            <consortium name="The Broad Institute Genome Sequencing Platform"/>
            <person name="Russ C."/>
            <person name="Cuomo C."/>
            <person name="Young S.K."/>
            <person name="Zeng Q."/>
            <person name="Gargeya S."/>
            <person name="Alvarado L."/>
            <person name="Berlin A."/>
            <person name="Chapman S.B."/>
            <person name="Chen Z."/>
            <person name="Freedman E."/>
            <person name="Gellesch M."/>
            <person name="Goldberg J."/>
            <person name="Griggs A."/>
            <person name="Gujja S."/>
            <person name="Heilman E."/>
            <person name="Heiman D."/>
            <person name="Howarth C."/>
            <person name="Mehta T."/>
            <person name="Neiman D."/>
            <person name="Pearson M."/>
            <person name="Roberts A."/>
            <person name="Saif S."/>
            <person name="Shea T."/>
            <person name="Shenoy N."/>
            <person name="Sisk P."/>
            <person name="Stolte C."/>
            <person name="Sykes S."/>
            <person name="White J."/>
            <person name="Yandava C."/>
            <person name="Burger G."/>
            <person name="Gray M.W."/>
            <person name="Holland P.W.H."/>
            <person name="King N."/>
            <person name="Lang F.B.F."/>
            <person name="Roger A.J."/>
            <person name="Ruiz-Trillo I."/>
            <person name="Haas B."/>
            <person name="Nusbaum C."/>
            <person name="Birren B."/>
        </authorList>
    </citation>
    <scope>NUCLEOTIDE SEQUENCE [LARGE SCALE GENOMIC DNA]</scope>
    <source>
        <strain evidence="6 7">JP610</strain>
    </source>
</reference>
<keyword evidence="2" id="KW-0813">Transport</keyword>
<dbReference type="AlphaFoldDB" id="A0A0L0FE77"/>
<feature type="non-terminal residue" evidence="6">
    <location>
        <position position="463"/>
    </location>
</feature>
<dbReference type="GO" id="GO:0044611">
    <property type="term" value="C:nuclear pore inner ring"/>
    <property type="evidence" value="ECO:0007669"/>
    <property type="project" value="TreeGrafter"/>
</dbReference>
<protein>
    <recommendedName>
        <fullName evidence="5">Nucleoporin Nup133/Nup155-like N-terminal domain-containing protein</fullName>
    </recommendedName>
</protein>
<dbReference type="Proteomes" id="UP000054560">
    <property type="component" value="Unassembled WGS sequence"/>
</dbReference>
<evidence type="ECO:0000256" key="3">
    <source>
        <dbReference type="ARBA" id="ARBA00023242"/>
    </source>
</evidence>
<dbReference type="eggNOG" id="KOG1900">
    <property type="taxonomic scope" value="Eukaryota"/>
</dbReference>
<feature type="compositionally biased region" description="Basic and acidic residues" evidence="4">
    <location>
        <begin position="402"/>
        <end position="416"/>
    </location>
</feature>
<dbReference type="GO" id="GO:0017056">
    <property type="term" value="F:structural constituent of nuclear pore"/>
    <property type="evidence" value="ECO:0007669"/>
    <property type="project" value="InterPro"/>
</dbReference>
<dbReference type="GO" id="GO:0036228">
    <property type="term" value="P:protein localization to nuclear inner membrane"/>
    <property type="evidence" value="ECO:0007669"/>
    <property type="project" value="TreeGrafter"/>
</dbReference>
<comment type="subcellular location">
    <subcellularLocation>
        <location evidence="1">Nucleus</location>
    </subcellularLocation>
</comment>
<dbReference type="Pfam" id="PF08801">
    <property type="entry name" value="Nucleoporin_N"/>
    <property type="match status" value="1"/>
</dbReference>
<evidence type="ECO:0000313" key="7">
    <source>
        <dbReference type="Proteomes" id="UP000054560"/>
    </source>
</evidence>
<keyword evidence="3" id="KW-0539">Nucleus</keyword>
<dbReference type="InterPro" id="IPR014908">
    <property type="entry name" value="Nucleoporin_Nup133/Nup155_N"/>
</dbReference>
<evidence type="ECO:0000256" key="2">
    <source>
        <dbReference type="ARBA" id="ARBA00022448"/>
    </source>
</evidence>
<evidence type="ECO:0000256" key="4">
    <source>
        <dbReference type="SAM" id="MobiDB-lite"/>
    </source>
</evidence>
<gene>
    <name evidence="6" type="ORF">SARC_12413</name>
</gene>
<feature type="domain" description="Nucleoporin Nup133/Nup155-like N-terminal" evidence="5">
    <location>
        <begin position="63"/>
        <end position="366"/>
    </location>
</feature>
<dbReference type="GeneID" id="25912917"/>
<dbReference type="GO" id="GO:0000972">
    <property type="term" value="P:transcription-dependent tethering of RNA polymerase II gene DNA at nuclear periphery"/>
    <property type="evidence" value="ECO:0007669"/>
    <property type="project" value="TreeGrafter"/>
</dbReference>
<name>A0A0L0FE77_9EUKA</name>
<dbReference type="PANTHER" id="PTHR10350:SF6">
    <property type="entry name" value="NUCLEAR PORE COMPLEX PROTEIN NUP155"/>
    <property type="match status" value="1"/>
</dbReference>
<accession>A0A0L0FE77</accession>
<dbReference type="PANTHER" id="PTHR10350">
    <property type="entry name" value="NUCLEAR PORE COMPLEX PROTEIN NUP155"/>
    <property type="match status" value="1"/>
</dbReference>
<dbReference type="EMBL" id="KQ243883">
    <property type="protein sequence ID" value="KNC75055.1"/>
    <property type="molecule type" value="Genomic_DNA"/>
</dbReference>